<keyword evidence="12" id="KW-1185">Reference proteome</keyword>
<evidence type="ECO:0000256" key="9">
    <source>
        <dbReference type="SAM" id="SignalP"/>
    </source>
</evidence>
<feature type="chain" id="PRO_5003617235" description="Small-conductance mechanosensitive channel" evidence="9">
    <location>
        <begin position="33"/>
        <end position="498"/>
    </location>
</feature>
<evidence type="ECO:0000256" key="1">
    <source>
        <dbReference type="ARBA" id="ARBA00004651"/>
    </source>
</evidence>
<dbReference type="Gene3D" id="3.30.1340.30">
    <property type="match status" value="1"/>
</dbReference>
<evidence type="ECO:0000256" key="3">
    <source>
        <dbReference type="ARBA" id="ARBA00022475"/>
    </source>
</evidence>
<feature type="transmembrane region" description="Helical" evidence="7">
    <location>
        <begin position="156"/>
        <end position="177"/>
    </location>
</feature>
<dbReference type="InterPro" id="IPR023408">
    <property type="entry name" value="MscS_beta-dom_sf"/>
</dbReference>
<feature type="domain" description="BON" evidence="10">
    <location>
        <begin position="67"/>
        <end position="133"/>
    </location>
</feature>
<evidence type="ECO:0000259" key="10">
    <source>
        <dbReference type="PROSITE" id="PS50914"/>
    </source>
</evidence>
<dbReference type="Pfam" id="PF21082">
    <property type="entry name" value="MS_channel_3rd"/>
    <property type="match status" value="1"/>
</dbReference>
<feature type="compositionally biased region" description="Basic and acidic residues" evidence="8">
    <location>
        <begin position="465"/>
        <end position="477"/>
    </location>
</feature>
<keyword evidence="7" id="KW-0997">Cell inner membrane</keyword>
<organism evidence="11 12">
    <name type="scientific">Thiorhodovibrio frisius</name>
    <dbReference type="NCBI Taxonomy" id="631362"/>
    <lineage>
        <taxon>Bacteria</taxon>
        <taxon>Pseudomonadati</taxon>
        <taxon>Pseudomonadota</taxon>
        <taxon>Gammaproteobacteria</taxon>
        <taxon>Chromatiales</taxon>
        <taxon>Chromatiaceae</taxon>
        <taxon>Thiorhodovibrio</taxon>
    </lineage>
</organism>
<evidence type="ECO:0000256" key="4">
    <source>
        <dbReference type="ARBA" id="ARBA00022692"/>
    </source>
</evidence>
<comment type="subunit">
    <text evidence="7">Homoheptamer.</text>
</comment>
<dbReference type="Proteomes" id="UP000002964">
    <property type="component" value="Unassembled WGS sequence"/>
</dbReference>
<evidence type="ECO:0000256" key="8">
    <source>
        <dbReference type="SAM" id="MobiDB-lite"/>
    </source>
</evidence>
<comment type="subcellular location">
    <subcellularLocation>
        <location evidence="7">Cell inner membrane</location>
        <topology evidence="7">Multi-pass membrane protein</topology>
    </subcellularLocation>
    <subcellularLocation>
        <location evidence="1">Cell membrane</location>
        <topology evidence="1">Multi-pass membrane protein</topology>
    </subcellularLocation>
</comment>
<keyword evidence="3" id="KW-1003">Cell membrane</keyword>
<keyword evidence="9" id="KW-0732">Signal</keyword>
<keyword evidence="7" id="KW-0407">Ion channel</keyword>
<dbReference type="AlphaFoldDB" id="H8Z112"/>
<dbReference type="InterPro" id="IPR011066">
    <property type="entry name" value="MscS_channel_C_sf"/>
</dbReference>
<dbReference type="Gene3D" id="3.30.70.100">
    <property type="match status" value="1"/>
</dbReference>
<dbReference type="eggNOG" id="COG2823">
    <property type="taxonomic scope" value="Bacteria"/>
</dbReference>
<keyword evidence="5 7" id="KW-1133">Transmembrane helix</keyword>
<dbReference type="InterPro" id="IPR049278">
    <property type="entry name" value="MS_channel_C"/>
</dbReference>
<dbReference type="HOGENOM" id="CLU_037945_7_0_6"/>
<dbReference type="SUPFAM" id="SSF82689">
    <property type="entry name" value="Mechanosensitive channel protein MscS (YggB), C-terminal domain"/>
    <property type="match status" value="1"/>
</dbReference>
<evidence type="ECO:0000313" key="11">
    <source>
        <dbReference type="EMBL" id="EIC22433.1"/>
    </source>
</evidence>
<feature type="transmembrane region" description="Helical" evidence="7">
    <location>
        <begin position="197"/>
        <end position="215"/>
    </location>
</feature>
<keyword evidence="4 7" id="KW-0812">Transmembrane</keyword>
<reference evidence="11 12" key="2">
    <citation type="submission" date="2011-11" db="EMBL/GenBank/DDBJ databases">
        <authorList>
            <consortium name="US DOE Joint Genome Institute"/>
            <person name="Lucas S."/>
            <person name="Han J."/>
            <person name="Lapidus A."/>
            <person name="Cheng J.-F."/>
            <person name="Goodwin L."/>
            <person name="Pitluck S."/>
            <person name="Peters L."/>
            <person name="Ovchinnikova G."/>
            <person name="Zhang X."/>
            <person name="Detter J.C."/>
            <person name="Han C."/>
            <person name="Tapia R."/>
            <person name="Land M."/>
            <person name="Hauser L."/>
            <person name="Kyrpides N."/>
            <person name="Ivanova N."/>
            <person name="Pagani I."/>
            <person name="Vogl K."/>
            <person name="Liu Z."/>
            <person name="Overmann J."/>
            <person name="Frigaard N.-U."/>
            <person name="Bryant D."/>
            <person name="Woyke T."/>
        </authorList>
    </citation>
    <scope>NUCLEOTIDE SEQUENCE [LARGE SCALE GENOMIC DNA]</scope>
    <source>
        <strain evidence="11 12">970</strain>
    </source>
</reference>
<proteinExistence type="inferred from homology"/>
<dbReference type="EMBL" id="JH603169">
    <property type="protein sequence ID" value="EIC22433.1"/>
    <property type="molecule type" value="Genomic_DNA"/>
</dbReference>
<dbReference type="InterPro" id="IPR007055">
    <property type="entry name" value="BON_dom"/>
</dbReference>
<keyword evidence="7" id="KW-0813">Transport</keyword>
<comment type="similarity">
    <text evidence="2 7">Belongs to the MscS (TC 1.A.23) family.</text>
</comment>
<protein>
    <recommendedName>
        <fullName evidence="7">Small-conductance mechanosensitive channel</fullName>
    </recommendedName>
</protein>
<feature type="transmembrane region" description="Helical" evidence="7">
    <location>
        <begin position="221"/>
        <end position="242"/>
    </location>
</feature>
<keyword evidence="7" id="KW-0406">Ion transport</keyword>
<evidence type="ECO:0000256" key="5">
    <source>
        <dbReference type="ARBA" id="ARBA00022989"/>
    </source>
</evidence>
<feature type="signal peptide" evidence="9">
    <location>
        <begin position="1"/>
        <end position="32"/>
    </location>
</feature>
<dbReference type="Gene3D" id="2.30.30.60">
    <property type="match status" value="1"/>
</dbReference>
<dbReference type="eggNOG" id="COG0668">
    <property type="taxonomic scope" value="Bacteria"/>
</dbReference>
<evidence type="ECO:0000313" key="12">
    <source>
        <dbReference type="Proteomes" id="UP000002964"/>
    </source>
</evidence>
<dbReference type="GO" id="GO:0005886">
    <property type="term" value="C:plasma membrane"/>
    <property type="evidence" value="ECO:0007669"/>
    <property type="project" value="UniProtKB-SubCell"/>
</dbReference>
<dbReference type="InterPro" id="IPR006685">
    <property type="entry name" value="MscS_channel_2nd"/>
</dbReference>
<reference evidence="12" key="1">
    <citation type="submission" date="2011-06" db="EMBL/GenBank/DDBJ databases">
        <authorList>
            <consortium name="US DOE Joint Genome Institute (JGI-PGF)"/>
            <person name="Lucas S."/>
            <person name="Han J."/>
            <person name="Lapidus A."/>
            <person name="Cheng J.-F."/>
            <person name="Goodwin L."/>
            <person name="Pitluck S."/>
            <person name="Peters L."/>
            <person name="Land M.L."/>
            <person name="Hauser L."/>
            <person name="Vogl K."/>
            <person name="Liu Z."/>
            <person name="Overmann J."/>
            <person name="Frigaard N.-U."/>
            <person name="Bryant D.A."/>
            <person name="Woyke T.J."/>
        </authorList>
    </citation>
    <scope>NUCLEOTIDE SEQUENCE [LARGE SCALE GENOMIC DNA]</scope>
    <source>
        <strain evidence="12">970</strain>
    </source>
</reference>
<dbReference type="Pfam" id="PF00924">
    <property type="entry name" value="MS_channel_2nd"/>
    <property type="match status" value="1"/>
</dbReference>
<dbReference type="STRING" id="631362.Thi970DRAFT_02698"/>
<dbReference type="OrthoDB" id="9793781at2"/>
<dbReference type="RefSeq" id="WP_009149272.1">
    <property type="nucleotide sequence ID" value="NZ_JH603169.1"/>
</dbReference>
<dbReference type="InterPro" id="IPR010920">
    <property type="entry name" value="LSM_dom_sf"/>
</dbReference>
<dbReference type="PANTHER" id="PTHR30221:SF1">
    <property type="entry name" value="SMALL-CONDUCTANCE MECHANOSENSITIVE CHANNEL"/>
    <property type="match status" value="1"/>
</dbReference>
<dbReference type="SUPFAM" id="SSF50182">
    <property type="entry name" value="Sm-like ribonucleoproteins"/>
    <property type="match status" value="1"/>
</dbReference>
<name>H8Z112_9GAMM</name>
<dbReference type="InterPro" id="IPR045275">
    <property type="entry name" value="MscS_archaea/bacteria_type"/>
</dbReference>
<sequence>MTSPWPCCAMRLCLRAALLGAMFCWGIASVMAQESVGTGNEPHKPISSATEELSLAPAKVDVKPVAQDEEIRKRLQTVLDATDWFTDPQVRVQEGVVFLSGQVESDELRTWAGDLSRNTQDVVAVANRIEVPQPSAWDFRQTSSGISALWRDFIRAMPFFLFGLLILVLSVVTALLATRGVRALLRQRVRTKLLQTVIARAAGGFVVLCGVYLILRVSGLTQLALTLVGGTGLIGLVLGIAFRDITENFLSSIFLSIQRPFETGDLVEIAGVTGYVQQLNMRTTILMTLDGNLAQIPNATVYKSILSNFTTNANRREDFVVGIGYDDAINEAQEIARKVLADHPAVLNDPEPSVLADSLGSATVNLRVYFWLNGREHSWLKVRSSVIRLVKLAFQNHGIEMPDEAREVVFPQGVPVSMLAEKPAANAQSAVPAKPFPAASRHQDLEVVSTKAEAGLYSESSVIEEQAREARPLKEGENLLPAASATAAFEEHTKETRP</sequence>
<feature type="compositionally biased region" description="Basic and acidic residues" evidence="8">
    <location>
        <begin position="489"/>
        <end position="498"/>
    </location>
</feature>
<comment type="function">
    <text evidence="7">Mechanosensitive channel that participates in the regulation of osmotic pressure changes within the cell, opening in response to stretch forces in the membrane lipid bilayer, without the need for other proteins. Contributes to normal resistance to hypoosmotic shock. Forms an ion channel of 1.0 nanosiemens conductance with a slight preference for anions.</text>
</comment>
<dbReference type="GO" id="GO:0008381">
    <property type="term" value="F:mechanosensitive monoatomic ion channel activity"/>
    <property type="evidence" value="ECO:0007669"/>
    <property type="project" value="InterPro"/>
</dbReference>
<accession>H8Z112</accession>
<evidence type="ECO:0000256" key="2">
    <source>
        <dbReference type="ARBA" id="ARBA00008017"/>
    </source>
</evidence>
<evidence type="ECO:0000256" key="7">
    <source>
        <dbReference type="RuleBase" id="RU369025"/>
    </source>
</evidence>
<dbReference type="Pfam" id="PF04972">
    <property type="entry name" value="BON"/>
    <property type="match status" value="1"/>
</dbReference>
<comment type="caution">
    <text evidence="7">Lacks conserved residue(s) required for the propagation of feature annotation.</text>
</comment>
<evidence type="ECO:0000256" key="6">
    <source>
        <dbReference type="ARBA" id="ARBA00023136"/>
    </source>
</evidence>
<gene>
    <name evidence="11" type="ORF">Thi970DRAFT_02698</name>
</gene>
<feature type="region of interest" description="Disordered" evidence="8">
    <location>
        <begin position="461"/>
        <end position="498"/>
    </location>
</feature>
<dbReference type="PANTHER" id="PTHR30221">
    <property type="entry name" value="SMALL-CONDUCTANCE MECHANOSENSITIVE CHANNEL"/>
    <property type="match status" value="1"/>
</dbReference>
<keyword evidence="6 7" id="KW-0472">Membrane</keyword>
<dbReference type="Gene3D" id="1.10.287.1260">
    <property type="match status" value="1"/>
</dbReference>
<dbReference type="PROSITE" id="PS50914">
    <property type="entry name" value="BON"/>
    <property type="match status" value="1"/>
</dbReference>